<dbReference type="Proteomes" id="UP000886841">
    <property type="component" value="Unassembled WGS sequence"/>
</dbReference>
<gene>
    <name evidence="3" type="ORF">IAB98_09490</name>
</gene>
<comment type="caution">
    <text evidence="3">The sequence shown here is derived from an EMBL/GenBank/DDBJ whole genome shotgun (WGS) entry which is preliminary data.</text>
</comment>
<accession>A0A9D1EKU0</accession>
<keyword evidence="1" id="KW-1133">Transmembrane helix</keyword>
<feature type="transmembrane region" description="Helical" evidence="1">
    <location>
        <begin position="137"/>
        <end position="156"/>
    </location>
</feature>
<evidence type="ECO:0000313" key="4">
    <source>
        <dbReference type="Proteomes" id="UP000886841"/>
    </source>
</evidence>
<evidence type="ECO:0000259" key="2">
    <source>
        <dbReference type="Pfam" id="PF10882"/>
    </source>
</evidence>
<feature type="transmembrane region" description="Helical" evidence="1">
    <location>
        <begin position="233"/>
        <end position="251"/>
    </location>
</feature>
<dbReference type="Pfam" id="PF10882">
    <property type="entry name" value="bPH_5"/>
    <property type="match status" value="1"/>
</dbReference>
<feature type="domain" description="Bacterial Pleckstrin homology" evidence="2">
    <location>
        <begin position="343"/>
        <end position="422"/>
    </location>
</feature>
<evidence type="ECO:0000313" key="3">
    <source>
        <dbReference type="EMBL" id="HIR93636.1"/>
    </source>
</evidence>
<feature type="transmembrane region" description="Helical" evidence="1">
    <location>
        <begin position="162"/>
        <end position="181"/>
    </location>
</feature>
<feature type="transmembrane region" description="Helical" evidence="1">
    <location>
        <begin position="315"/>
        <end position="335"/>
    </location>
</feature>
<keyword evidence="1" id="KW-0812">Transmembrane</keyword>
<feature type="transmembrane region" description="Helical" evidence="1">
    <location>
        <begin position="210"/>
        <end position="227"/>
    </location>
</feature>
<organism evidence="3 4">
    <name type="scientific">Candidatus Egerieimonas intestinavium</name>
    <dbReference type="NCBI Taxonomy" id="2840777"/>
    <lineage>
        <taxon>Bacteria</taxon>
        <taxon>Bacillati</taxon>
        <taxon>Bacillota</taxon>
        <taxon>Clostridia</taxon>
        <taxon>Lachnospirales</taxon>
        <taxon>Lachnospiraceae</taxon>
        <taxon>Lachnospiraceae incertae sedis</taxon>
        <taxon>Candidatus Egerieimonas</taxon>
    </lineage>
</organism>
<evidence type="ECO:0000256" key="1">
    <source>
        <dbReference type="SAM" id="Phobius"/>
    </source>
</evidence>
<proteinExistence type="predicted"/>
<feature type="transmembrane region" description="Helical" evidence="1">
    <location>
        <begin position="6"/>
        <end position="21"/>
    </location>
</feature>
<reference evidence="3" key="2">
    <citation type="journal article" date="2021" name="PeerJ">
        <title>Extensive microbial diversity within the chicken gut microbiome revealed by metagenomics and culture.</title>
        <authorList>
            <person name="Gilroy R."/>
            <person name="Ravi A."/>
            <person name="Getino M."/>
            <person name="Pursley I."/>
            <person name="Horton D.L."/>
            <person name="Alikhan N.F."/>
            <person name="Baker D."/>
            <person name="Gharbi K."/>
            <person name="Hall N."/>
            <person name="Watson M."/>
            <person name="Adriaenssens E.M."/>
            <person name="Foster-Nyarko E."/>
            <person name="Jarju S."/>
            <person name="Secka A."/>
            <person name="Antonio M."/>
            <person name="Oren A."/>
            <person name="Chaudhuri R.R."/>
            <person name="La Ragione R."/>
            <person name="Hildebrand F."/>
            <person name="Pallen M.J."/>
        </authorList>
    </citation>
    <scope>NUCLEOTIDE SEQUENCE</scope>
    <source>
        <strain evidence="3">ChiSxjej1B13-7041</strain>
    </source>
</reference>
<reference evidence="3" key="1">
    <citation type="submission" date="2020-10" db="EMBL/GenBank/DDBJ databases">
        <authorList>
            <person name="Gilroy R."/>
        </authorList>
    </citation>
    <scope>NUCLEOTIDE SEQUENCE</scope>
    <source>
        <strain evidence="3">ChiSxjej1B13-7041</strain>
    </source>
</reference>
<feature type="transmembrane region" description="Helical" evidence="1">
    <location>
        <begin position="81"/>
        <end position="103"/>
    </location>
</feature>
<feature type="transmembrane region" description="Helical" evidence="1">
    <location>
        <begin position="58"/>
        <end position="75"/>
    </location>
</feature>
<dbReference type="InterPro" id="IPR027783">
    <property type="entry name" value="Bacterial_PH-related"/>
</dbReference>
<dbReference type="AlphaFoldDB" id="A0A9D1EKU0"/>
<name>A0A9D1EKU0_9FIRM</name>
<sequence length="448" mass="51430">MGNLILWLLCIWIVPLMYVVLRNDTKFKKNLAVGVTIPYAGRSDPEVVRLLEQFKRRLNWICLALLLLGALLLLVKGSGLFLLLLLTWLDLVIVVPYIPYALCNKALKKLKEQRGWKVSGSQETVVNFAAAQSAPKWLSPVWFAIPLILSLLPAVWDRDFLLLYATDGISIFFCWLGYRYLYRNRAETVDENLKLTQALTRIRRYNWGKCWLLCSWVLVVMSLGIWLTMDYFWLSMALMVVVTAALVGLAIRVEFTVRRLQEQLTRDSGKDFYVDEDDKWIWGIFYYNPHDRNLLINDRVGLNTSFNLAKRSGRVIMALLILILAGMPFMGVWIMREEAAAVELILEDEELVGNHLYSHYEIPLEDIREAELLEELPEISKVSGTSMDNVKKGNFKSRELGRMKVCLDPRESPYLLLTLEDGSLYLLGSSSREETLRSYAAVQESLAG</sequence>
<keyword evidence="1" id="KW-0472">Membrane</keyword>
<protein>
    <recommendedName>
        <fullName evidence="2">Bacterial Pleckstrin homology domain-containing protein</fullName>
    </recommendedName>
</protein>
<dbReference type="EMBL" id="DVHU01000083">
    <property type="protein sequence ID" value="HIR93636.1"/>
    <property type="molecule type" value="Genomic_DNA"/>
</dbReference>